<feature type="transmembrane region" description="Helical" evidence="10">
    <location>
        <begin position="200"/>
        <end position="222"/>
    </location>
</feature>
<keyword evidence="3 9" id="KW-0812">Transmembrane</keyword>
<dbReference type="GO" id="GO:0015386">
    <property type="term" value="F:potassium:proton antiporter activity"/>
    <property type="evidence" value="ECO:0007669"/>
    <property type="project" value="TreeGrafter"/>
</dbReference>
<proteinExistence type="inferred from homology"/>
<evidence type="ECO:0000256" key="5">
    <source>
        <dbReference type="ARBA" id="ARBA00023053"/>
    </source>
</evidence>
<dbReference type="AlphaFoldDB" id="A0A8X6V9W9"/>
<dbReference type="EMBL" id="BMAU01021215">
    <property type="protein sequence ID" value="GFX99798.1"/>
    <property type="molecule type" value="Genomic_DNA"/>
</dbReference>
<evidence type="ECO:0000256" key="2">
    <source>
        <dbReference type="ARBA" id="ARBA00022448"/>
    </source>
</evidence>
<accession>A0A8X6V9W9</accession>
<sequence length="223" mass="24362">MLLLVGVALGLVLFNAGMVVGPLTPTVFFLFMLPPIVFDAGYFMQNRLFFDNIITILVYAVIGTIWNALSIGVSLWAVGLTGIFGYEVSLVEMLLFSSIISAVDPVAVLAVFEEIHVNEVLYIIVFGESLLNDAVTVVLYHMFEGYTEMGIPNILAIDYFSGIASFFVVSIGGTLIGILFGLITAFISKYTTSVPVIEPMFPFIMGYMSYLTAEMFHLSGILS</sequence>
<dbReference type="PRINTS" id="PR01084">
    <property type="entry name" value="NAHEXCHNGR"/>
</dbReference>
<protein>
    <recommendedName>
        <fullName evidence="9">Sodium/hydrogen exchanger</fullName>
    </recommendedName>
</protein>
<feature type="transmembrane region" description="Helical" evidence="10">
    <location>
        <begin position="119"/>
        <end position="143"/>
    </location>
</feature>
<dbReference type="GO" id="GO:0005886">
    <property type="term" value="C:plasma membrane"/>
    <property type="evidence" value="ECO:0007669"/>
    <property type="project" value="TreeGrafter"/>
</dbReference>
<evidence type="ECO:0000256" key="7">
    <source>
        <dbReference type="ARBA" id="ARBA00023136"/>
    </source>
</evidence>
<dbReference type="Proteomes" id="UP000887159">
    <property type="component" value="Unassembled WGS sequence"/>
</dbReference>
<evidence type="ECO:0000256" key="3">
    <source>
        <dbReference type="ARBA" id="ARBA00022692"/>
    </source>
</evidence>
<feature type="transmembrane region" description="Helical" evidence="10">
    <location>
        <begin position="26"/>
        <end position="44"/>
    </location>
</feature>
<comment type="subcellular location">
    <subcellularLocation>
        <location evidence="1">Membrane</location>
        <topology evidence="1">Multi-pass membrane protein</topology>
    </subcellularLocation>
</comment>
<dbReference type="InterPro" id="IPR004709">
    <property type="entry name" value="NaH_exchanger"/>
</dbReference>
<reference evidence="12" key="1">
    <citation type="submission" date="2020-08" db="EMBL/GenBank/DDBJ databases">
        <title>Multicomponent nature underlies the extraordinary mechanical properties of spider dragline silk.</title>
        <authorList>
            <person name="Kono N."/>
            <person name="Nakamura H."/>
            <person name="Mori M."/>
            <person name="Yoshida Y."/>
            <person name="Ohtoshi R."/>
            <person name="Malay A.D."/>
            <person name="Moran D.A.P."/>
            <person name="Tomita M."/>
            <person name="Numata K."/>
            <person name="Arakawa K."/>
        </authorList>
    </citation>
    <scope>NUCLEOTIDE SEQUENCE</scope>
</reference>
<comment type="caution">
    <text evidence="12">The sequence shown here is derived from an EMBL/GenBank/DDBJ whole genome shotgun (WGS) entry which is preliminary data.</text>
</comment>
<comment type="similarity">
    <text evidence="9">Belongs to the monovalent cation:proton antiporter 1 (CPA1) transporter (TC 2.A.36) family.</text>
</comment>
<name>A0A8X6V9W9_TRICX</name>
<dbReference type="GO" id="GO:0098719">
    <property type="term" value="P:sodium ion import across plasma membrane"/>
    <property type="evidence" value="ECO:0007669"/>
    <property type="project" value="TreeGrafter"/>
</dbReference>
<dbReference type="PANTHER" id="PTHR10110">
    <property type="entry name" value="SODIUM/HYDROGEN EXCHANGER"/>
    <property type="match status" value="1"/>
</dbReference>
<evidence type="ECO:0000256" key="4">
    <source>
        <dbReference type="ARBA" id="ARBA00022989"/>
    </source>
</evidence>
<keyword evidence="5" id="KW-0915">Sodium</keyword>
<feature type="transmembrane region" description="Helical" evidence="10">
    <location>
        <begin position="56"/>
        <end position="78"/>
    </location>
</feature>
<evidence type="ECO:0000256" key="8">
    <source>
        <dbReference type="ARBA" id="ARBA00023201"/>
    </source>
</evidence>
<dbReference type="NCBIfam" id="TIGR00840">
    <property type="entry name" value="b_cpa1"/>
    <property type="match status" value="1"/>
</dbReference>
<organism evidence="12 13">
    <name type="scientific">Trichonephila clavipes</name>
    <name type="common">Golden silk orbweaver</name>
    <name type="synonym">Nephila clavipes</name>
    <dbReference type="NCBI Taxonomy" id="2585209"/>
    <lineage>
        <taxon>Eukaryota</taxon>
        <taxon>Metazoa</taxon>
        <taxon>Ecdysozoa</taxon>
        <taxon>Arthropoda</taxon>
        <taxon>Chelicerata</taxon>
        <taxon>Arachnida</taxon>
        <taxon>Araneae</taxon>
        <taxon>Araneomorphae</taxon>
        <taxon>Entelegynae</taxon>
        <taxon>Araneoidea</taxon>
        <taxon>Nephilidae</taxon>
        <taxon>Trichonephila</taxon>
    </lineage>
</organism>
<evidence type="ECO:0000256" key="6">
    <source>
        <dbReference type="ARBA" id="ARBA00023065"/>
    </source>
</evidence>
<keyword evidence="2 9" id="KW-0813">Transport</keyword>
<keyword evidence="6 9" id="KW-0406">Ion transport</keyword>
<dbReference type="InterPro" id="IPR018422">
    <property type="entry name" value="Cation/H_exchanger_CPA1"/>
</dbReference>
<dbReference type="GO" id="GO:0015385">
    <property type="term" value="F:sodium:proton antiporter activity"/>
    <property type="evidence" value="ECO:0007669"/>
    <property type="project" value="InterPro"/>
</dbReference>
<keyword evidence="4 10" id="KW-1133">Transmembrane helix</keyword>
<evidence type="ECO:0000259" key="11">
    <source>
        <dbReference type="Pfam" id="PF00999"/>
    </source>
</evidence>
<feature type="transmembrane region" description="Helical" evidence="10">
    <location>
        <begin position="90"/>
        <end position="112"/>
    </location>
</feature>
<feature type="domain" description="Cation/H+ exchanger transmembrane" evidence="11">
    <location>
        <begin position="1"/>
        <end position="222"/>
    </location>
</feature>
<keyword evidence="7 10" id="KW-0472">Membrane</keyword>
<evidence type="ECO:0000256" key="1">
    <source>
        <dbReference type="ARBA" id="ARBA00004141"/>
    </source>
</evidence>
<dbReference type="Pfam" id="PF00999">
    <property type="entry name" value="Na_H_Exchanger"/>
    <property type="match status" value="1"/>
</dbReference>
<keyword evidence="13" id="KW-1185">Reference proteome</keyword>
<evidence type="ECO:0000256" key="9">
    <source>
        <dbReference type="RuleBase" id="RU003722"/>
    </source>
</evidence>
<evidence type="ECO:0000256" key="10">
    <source>
        <dbReference type="SAM" id="Phobius"/>
    </source>
</evidence>
<dbReference type="GO" id="GO:0051453">
    <property type="term" value="P:regulation of intracellular pH"/>
    <property type="evidence" value="ECO:0007669"/>
    <property type="project" value="TreeGrafter"/>
</dbReference>
<feature type="transmembrane region" description="Helical" evidence="10">
    <location>
        <begin position="163"/>
        <end position="188"/>
    </location>
</feature>
<dbReference type="InterPro" id="IPR006153">
    <property type="entry name" value="Cation/H_exchanger_TM"/>
</dbReference>
<keyword evidence="9" id="KW-0050">Antiport</keyword>
<evidence type="ECO:0000313" key="13">
    <source>
        <dbReference type="Proteomes" id="UP000887159"/>
    </source>
</evidence>
<keyword evidence="8 9" id="KW-0739">Sodium transport</keyword>
<gene>
    <name evidence="12" type="primary">SLC9A5</name>
    <name evidence="12" type="ORF">TNCV_258371</name>
</gene>
<dbReference type="Gene3D" id="6.10.140.1330">
    <property type="match status" value="1"/>
</dbReference>
<dbReference type="PANTHER" id="PTHR10110:SF98">
    <property type="entry name" value="SODIUM_HYDROGEN EXCHANGER"/>
    <property type="match status" value="1"/>
</dbReference>
<evidence type="ECO:0000313" key="12">
    <source>
        <dbReference type="EMBL" id="GFX99798.1"/>
    </source>
</evidence>